<evidence type="ECO:0000256" key="1">
    <source>
        <dbReference type="ARBA" id="ARBA00000085"/>
    </source>
</evidence>
<evidence type="ECO:0000256" key="6">
    <source>
        <dbReference type="ARBA" id="ARBA00023012"/>
    </source>
</evidence>
<dbReference type="InterPro" id="IPR005467">
    <property type="entry name" value="His_kinase_dom"/>
</dbReference>
<dbReference type="Pfam" id="PF02518">
    <property type="entry name" value="HATPase_c"/>
    <property type="match status" value="1"/>
</dbReference>
<keyword evidence="3" id="KW-0597">Phosphoprotein</keyword>
<dbReference type="Proteomes" id="UP001596445">
    <property type="component" value="Unassembled WGS sequence"/>
</dbReference>
<dbReference type="InterPro" id="IPR036097">
    <property type="entry name" value="HisK_dim/P_sf"/>
</dbReference>
<dbReference type="EMBL" id="JBHSZI010000001">
    <property type="protein sequence ID" value="MFC7058693.1"/>
    <property type="molecule type" value="Genomic_DNA"/>
</dbReference>
<gene>
    <name evidence="10" type="ORF">ACFQQG_11540</name>
</gene>
<dbReference type="Gene3D" id="3.30.565.10">
    <property type="entry name" value="Histidine kinase-like ATPase, C-terminal domain"/>
    <property type="match status" value="1"/>
</dbReference>
<accession>A0ABD5VZL7</accession>
<dbReference type="InterPro" id="IPR003661">
    <property type="entry name" value="HisK_dim/P_dom"/>
</dbReference>
<keyword evidence="11" id="KW-1185">Reference proteome</keyword>
<dbReference type="EC" id="2.7.13.3" evidence="2"/>
<dbReference type="GO" id="GO:0004673">
    <property type="term" value="F:protein histidine kinase activity"/>
    <property type="evidence" value="ECO:0007669"/>
    <property type="project" value="UniProtKB-EC"/>
</dbReference>
<comment type="caution">
    <text evidence="10">The sequence shown here is derived from an EMBL/GenBank/DDBJ whole genome shotgun (WGS) entry which is preliminary data.</text>
</comment>
<dbReference type="InterPro" id="IPR003594">
    <property type="entry name" value="HATPase_dom"/>
</dbReference>
<dbReference type="PROSITE" id="PS50113">
    <property type="entry name" value="PAC"/>
    <property type="match status" value="1"/>
</dbReference>
<evidence type="ECO:0000256" key="3">
    <source>
        <dbReference type="ARBA" id="ARBA00022553"/>
    </source>
</evidence>
<protein>
    <recommendedName>
        <fullName evidence="2">histidine kinase</fullName>
        <ecNumber evidence="2">2.7.13.3</ecNumber>
    </recommendedName>
</protein>
<dbReference type="PANTHER" id="PTHR43711:SF1">
    <property type="entry name" value="HISTIDINE KINASE 1"/>
    <property type="match status" value="1"/>
</dbReference>
<dbReference type="InterPro" id="IPR000700">
    <property type="entry name" value="PAS-assoc_C"/>
</dbReference>
<evidence type="ECO:0000256" key="2">
    <source>
        <dbReference type="ARBA" id="ARBA00012438"/>
    </source>
</evidence>
<keyword evidence="7" id="KW-0175">Coiled coil</keyword>
<dbReference type="CDD" id="cd00075">
    <property type="entry name" value="HATPase"/>
    <property type="match status" value="1"/>
</dbReference>
<dbReference type="SMART" id="SM00387">
    <property type="entry name" value="HATPase_c"/>
    <property type="match status" value="1"/>
</dbReference>
<dbReference type="PANTHER" id="PTHR43711">
    <property type="entry name" value="TWO-COMPONENT HISTIDINE KINASE"/>
    <property type="match status" value="1"/>
</dbReference>
<feature type="domain" description="Histidine kinase" evidence="8">
    <location>
        <begin position="133"/>
        <end position="331"/>
    </location>
</feature>
<reference evidence="10 11" key="1">
    <citation type="journal article" date="2019" name="Int. J. Syst. Evol. Microbiol.">
        <title>The Global Catalogue of Microorganisms (GCM) 10K type strain sequencing project: providing services to taxonomists for standard genome sequencing and annotation.</title>
        <authorList>
            <consortium name="The Broad Institute Genomics Platform"/>
            <consortium name="The Broad Institute Genome Sequencing Center for Infectious Disease"/>
            <person name="Wu L."/>
            <person name="Ma J."/>
        </authorList>
    </citation>
    <scope>NUCLEOTIDE SEQUENCE [LARGE SCALE GENOMIC DNA]</scope>
    <source>
        <strain evidence="10 11">JCM 30072</strain>
    </source>
</reference>
<dbReference type="AlphaFoldDB" id="A0ABD5VZL7"/>
<dbReference type="InterPro" id="IPR000014">
    <property type="entry name" value="PAS"/>
</dbReference>
<keyword evidence="5 10" id="KW-0418">Kinase</keyword>
<organism evidence="10 11">
    <name type="scientific">Halovenus salina</name>
    <dbReference type="NCBI Taxonomy" id="1510225"/>
    <lineage>
        <taxon>Archaea</taxon>
        <taxon>Methanobacteriati</taxon>
        <taxon>Methanobacteriota</taxon>
        <taxon>Stenosarchaea group</taxon>
        <taxon>Halobacteria</taxon>
        <taxon>Halobacteriales</taxon>
        <taxon>Haloarculaceae</taxon>
        <taxon>Halovenus</taxon>
    </lineage>
</organism>
<dbReference type="GO" id="GO:0000160">
    <property type="term" value="P:phosphorelay signal transduction system"/>
    <property type="evidence" value="ECO:0007669"/>
    <property type="project" value="UniProtKB-KW"/>
</dbReference>
<keyword evidence="6" id="KW-0902">Two-component regulatory system</keyword>
<feature type="domain" description="PAC" evidence="9">
    <location>
        <begin position="56"/>
        <end position="108"/>
    </location>
</feature>
<dbReference type="SMART" id="SM00388">
    <property type="entry name" value="HisKA"/>
    <property type="match status" value="1"/>
</dbReference>
<comment type="catalytic activity">
    <reaction evidence="1">
        <text>ATP + protein L-histidine = ADP + protein N-phospho-L-histidine.</text>
        <dbReference type="EC" id="2.7.13.3"/>
    </reaction>
</comment>
<dbReference type="Gene3D" id="3.30.450.20">
    <property type="entry name" value="PAS domain"/>
    <property type="match status" value="1"/>
</dbReference>
<evidence type="ECO:0000313" key="11">
    <source>
        <dbReference type="Proteomes" id="UP001596445"/>
    </source>
</evidence>
<dbReference type="SUPFAM" id="SSF47384">
    <property type="entry name" value="Homodimeric domain of signal transducing histidine kinase"/>
    <property type="match status" value="1"/>
</dbReference>
<dbReference type="PROSITE" id="PS50109">
    <property type="entry name" value="HIS_KIN"/>
    <property type="match status" value="1"/>
</dbReference>
<dbReference type="SUPFAM" id="SSF55785">
    <property type="entry name" value="PYP-like sensor domain (PAS domain)"/>
    <property type="match status" value="1"/>
</dbReference>
<dbReference type="InterPro" id="IPR035965">
    <property type="entry name" value="PAS-like_dom_sf"/>
</dbReference>
<dbReference type="Pfam" id="PF00512">
    <property type="entry name" value="HisKA"/>
    <property type="match status" value="1"/>
</dbReference>
<evidence type="ECO:0000259" key="8">
    <source>
        <dbReference type="PROSITE" id="PS50109"/>
    </source>
</evidence>
<dbReference type="RefSeq" id="WP_382186897.1">
    <property type="nucleotide sequence ID" value="NZ_JBHSZI010000001.1"/>
</dbReference>
<evidence type="ECO:0000259" key="9">
    <source>
        <dbReference type="PROSITE" id="PS50113"/>
    </source>
</evidence>
<evidence type="ECO:0000256" key="4">
    <source>
        <dbReference type="ARBA" id="ARBA00022679"/>
    </source>
</evidence>
<dbReference type="InterPro" id="IPR050736">
    <property type="entry name" value="Sensor_HK_Regulatory"/>
</dbReference>
<proteinExistence type="predicted"/>
<evidence type="ECO:0000313" key="10">
    <source>
        <dbReference type="EMBL" id="MFC7058693.1"/>
    </source>
</evidence>
<dbReference type="CDD" id="cd00082">
    <property type="entry name" value="HisKA"/>
    <property type="match status" value="1"/>
</dbReference>
<dbReference type="InterPro" id="IPR004358">
    <property type="entry name" value="Sig_transdc_His_kin-like_C"/>
</dbReference>
<feature type="coiled-coil region" evidence="7">
    <location>
        <begin position="96"/>
        <end position="133"/>
    </location>
</feature>
<name>A0ABD5VZL7_9EURY</name>
<dbReference type="Gene3D" id="1.10.287.130">
    <property type="match status" value="1"/>
</dbReference>
<dbReference type="SUPFAM" id="SSF55874">
    <property type="entry name" value="ATPase domain of HSP90 chaperone/DNA topoisomerase II/histidine kinase"/>
    <property type="match status" value="1"/>
</dbReference>
<dbReference type="PRINTS" id="PR00344">
    <property type="entry name" value="BCTRLSENSOR"/>
</dbReference>
<dbReference type="Pfam" id="PF13426">
    <property type="entry name" value="PAS_9"/>
    <property type="match status" value="1"/>
</dbReference>
<evidence type="ECO:0000256" key="7">
    <source>
        <dbReference type="SAM" id="Coils"/>
    </source>
</evidence>
<dbReference type="InterPro" id="IPR036890">
    <property type="entry name" value="HATPase_C_sf"/>
</dbReference>
<sequence>MFQYVDAGVLVVGPDGRVIDANPAAQRLFENGNPLNQSLDTLNASLVDTDWDDRQKPVRCELSHASGETRIYEAERAPIFDDYDQFNASVLLFNDVTELDAQKQELEQQRDELEETTAQLERKNERLDRFTGVVSHDLRNPLNMAQTYLDLSREQGQAEHFEKVADAHDRMETMIDELLTLARTETALDEADFESIPLEPLVEEAWNTASTGGATLKTDIPWNCSIEANENLLQNILENLFRNAADHNEPPLTVTVGTMDDDGFYVEDDGTGIPEENRTEVFEHGYTTAGTGSGFGLSIVQEFVTAHGWAIRVTESNDGGARFEITAVTIDA</sequence>
<keyword evidence="4" id="KW-0808">Transferase</keyword>
<evidence type="ECO:0000256" key="5">
    <source>
        <dbReference type="ARBA" id="ARBA00022777"/>
    </source>
</evidence>